<sequence length="359" mass="42123">MRKKIGIITINGNYNYGNRLQNYALEQAIYSLGYNVETIILKPKTSFLQRLKSLKTFLKNRNSDKEISFKKMIDLKSKSFDEFRENYLNNVEYDNRSELKDFDRFIVGSDQVWNPSWRLIDDQWLRFAPEEKRFSYAASMATDNILKSNNKKLPKYLKEMNEISVRENESVDLVKKISGKEAKVVLDPTMLISKDQYLTLIKSHPKQELVIKDKYILVYSLAGLNNELNDKLKLYAKEKELKIVNIMGNYYKKNHLAVGPIDFIKLINNADLVISDSFHCGVFSIIMETNFLLFNRIDGQIMNDRISTLLSTFDLMDRIYQGGNLNKYKTIDFSDVRKKLEIEREKSKEYLRYILGKPI</sequence>
<evidence type="ECO:0000259" key="1">
    <source>
        <dbReference type="Pfam" id="PF04230"/>
    </source>
</evidence>
<name>A0ABM7XPU0_9ENTE</name>
<dbReference type="EMBL" id="AP025635">
    <property type="protein sequence ID" value="BDG67017.1"/>
    <property type="molecule type" value="Genomic_DNA"/>
</dbReference>
<gene>
    <name evidence="2" type="ORF">ENLAB_05810</name>
</gene>
<dbReference type="InterPro" id="IPR007345">
    <property type="entry name" value="Polysacch_pyruvyl_Trfase"/>
</dbReference>
<dbReference type="Proteomes" id="UP000831692">
    <property type="component" value="Chromosome"/>
</dbReference>
<dbReference type="Pfam" id="PF04230">
    <property type="entry name" value="PS_pyruv_trans"/>
    <property type="match status" value="1"/>
</dbReference>
<protein>
    <recommendedName>
        <fullName evidence="1">Polysaccharide pyruvyl transferase domain-containing protein</fullName>
    </recommendedName>
</protein>
<proteinExistence type="predicted"/>
<reference evidence="2 3" key="1">
    <citation type="submission" date="2022-03" db="EMBL/GenBank/DDBJ databases">
        <title>Complete genome sequence of Enterococcus innesii DB-1.</title>
        <authorList>
            <person name="Fukuda D."/>
            <person name="Nolasco-Hipolito C."/>
        </authorList>
    </citation>
    <scope>NUCLEOTIDE SEQUENCE [LARGE SCALE GENOMIC DNA]</scope>
    <source>
        <strain evidence="2 3">DB-1</strain>
    </source>
</reference>
<evidence type="ECO:0000313" key="2">
    <source>
        <dbReference type="EMBL" id="BDG67017.1"/>
    </source>
</evidence>
<evidence type="ECO:0000313" key="3">
    <source>
        <dbReference type="Proteomes" id="UP000831692"/>
    </source>
</evidence>
<organism evidence="2 3">
    <name type="scientific">Enterococcus innesii</name>
    <dbReference type="NCBI Taxonomy" id="2839759"/>
    <lineage>
        <taxon>Bacteria</taxon>
        <taxon>Bacillati</taxon>
        <taxon>Bacillota</taxon>
        <taxon>Bacilli</taxon>
        <taxon>Lactobacillales</taxon>
        <taxon>Enterococcaceae</taxon>
        <taxon>Enterococcus</taxon>
    </lineage>
</organism>
<feature type="domain" description="Polysaccharide pyruvyl transferase" evidence="1">
    <location>
        <begin position="15"/>
        <end position="295"/>
    </location>
</feature>
<keyword evidence="3" id="KW-1185">Reference proteome</keyword>
<accession>A0ABM7XPU0</accession>